<dbReference type="GO" id="GO:0046872">
    <property type="term" value="F:metal ion binding"/>
    <property type="evidence" value="ECO:0007669"/>
    <property type="project" value="UniProtKB-KW"/>
</dbReference>
<dbReference type="Proteomes" id="UP000005435">
    <property type="component" value="Chromosome"/>
</dbReference>
<dbReference type="KEGG" id="ccl:Clocl_3849"/>
<keyword evidence="3" id="KW-0411">Iron-sulfur</keyword>
<dbReference type="eggNOG" id="COG1453">
    <property type="taxonomic scope" value="Bacteria"/>
</dbReference>
<dbReference type="Pfam" id="PF13187">
    <property type="entry name" value="Fer4_9"/>
    <property type="match status" value="1"/>
</dbReference>
<dbReference type="PANTHER" id="PTHR43312:SF2">
    <property type="entry name" value="OXIDOREDUCTASE"/>
    <property type="match status" value="1"/>
</dbReference>
<dbReference type="InterPro" id="IPR017900">
    <property type="entry name" value="4Fe4S_Fe_S_CS"/>
</dbReference>
<dbReference type="PROSITE" id="PS00198">
    <property type="entry name" value="4FE4S_FER_1"/>
    <property type="match status" value="1"/>
</dbReference>
<evidence type="ECO:0000256" key="3">
    <source>
        <dbReference type="ARBA" id="ARBA00023014"/>
    </source>
</evidence>
<evidence type="ECO:0000256" key="2">
    <source>
        <dbReference type="ARBA" id="ARBA00023004"/>
    </source>
</evidence>
<keyword evidence="1" id="KW-0479">Metal-binding</keyword>
<dbReference type="PANTHER" id="PTHR43312">
    <property type="entry name" value="D-THREO-ALDOSE 1-DEHYDROGENASE"/>
    <property type="match status" value="1"/>
</dbReference>
<feature type="domain" description="4Fe-4S ferredoxin-type" evidence="4">
    <location>
        <begin position="335"/>
        <end position="364"/>
    </location>
</feature>
<sequence>MSIDFDKISKLGFGMMRLPEKDGEVDIQRVCNMVDDFMKKGFNYFDTAYVYHGGKSEVVVREAVVKRYPRDAFYLATKLPAWEMKKAEDCDRIFNEQLERAGVDYFDFYLLHSIEEGNNYDTYIKYNCFEWGIEKKKKGQIKHFGFSFHGSPKLLDKILSEHPEVEFVQIQLNYADWISPIVRSGELYEVLRKYNMPIIVMEPVKGGMLANITPDLESILKKHRPDKSVASWALRFVGSLEGIMTILSGMSNEEQVKDNLETFENFEPLRDEEKQVLDEVAKALIKQPTIQCTSCRYCCDGCPEKISIPDIISALNTMRMYGEDARPRFFYNNLMDRSGRASQCISCGQCESVCPQHLPIIEAMKEASKIFDR</sequence>
<dbReference type="OrthoDB" id="9773828at2"/>
<dbReference type="InterPro" id="IPR036812">
    <property type="entry name" value="NAD(P)_OxRdtase_dom_sf"/>
</dbReference>
<reference evidence="5 6" key="2">
    <citation type="journal article" date="2012" name="Stand. Genomic Sci.">
        <title>Complete Genome Sequence of Clostridium clariflavum DSM 19732.</title>
        <authorList>
            <person name="Izquierdo J.A."/>
            <person name="Goodwin L."/>
            <person name="Davenport K.W."/>
            <person name="Teshima H."/>
            <person name="Bruce D."/>
            <person name="Detter C."/>
            <person name="Tapia R."/>
            <person name="Han S."/>
            <person name="Land M."/>
            <person name="Hauser L."/>
            <person name="Jeffries C.D."/>
            <person name="Han J."/>
            <person name="Pitluck S."/>
            <person name="Nolan M."/>
            <person name="Chen A."/>
            <person name="Huntemann M."/>
            <person name="Mavromatis K."/>
            <person name="Mikhailova N."/>
            <person name="Liolios K."/>
            <person name="Woyke T."/>
            <person name="Lynd L.R."/>
        </authorList>
    </citation>
    <scope>NUCLEOTIDE SEQUENCE [LARGE SCALE GENOMIC DNA]</scope>
    <source>
        <strain evidence="6">DSM 19732 / NBRC 101661 / EBR45</strain>
    </source>
</reference>
<protein>
    <submittedName>
        <fullName evidence="5">Putative oxidoreductase of aldo/keto reductase family</fullName>
    </submittedName>
</protein>
<evidence type="ECO:0000259" key="4">
    <source>
        <dbReference type="PROSITE" id="PS51379"/>
    </source>
</evidence>
<dbReference type="CDD" id="cd19096">
    <property type="entry name" value="AKR_Fe-S_oxidoreductase"/>
    <property type="match status" value="1"/>
</dbReference>
<dbReference type="AlphaFoldDB" id="G8M1R9"/>
<keyword evidence="2" id="KW-0408">Iron</keyword>
<name>G8M1R9_ACECE</name>
<dbReference type="EMBL" id="CP003065">
    <property type="protein sequence ID" value="AEV70298.1"/>
    <property type="molecule type" value="Genomic_DNA"/>
</dbReference>
<dbReference type="InterPro" id="IPR017896">
    <property type="entry name" value="4Fe4S_Fe-S-bd"/>
</dbReference>
<evidence type="ECO:0000256" key="1">
    <source>
        <dbReference type="ARBA" id="ARBA00022723"/>
    </source>
</evidence>
<dbReference type="STRING" id="720554.Clocl_3849"/>
<dbReference type="GO" id="GO:0051536">
    <property type="term" value="F:iron-sulfur cluster binding"/>
    <property type="evidence" value="ECO:0007669"/>
    <property type="project" value="UniProtKB-KW"/>
</dbReference>
<organism evidence="5 6">
    <name type="scientific">Acetivibrio clariflavus (strain DSM 19732 / NBRC 101661 / EBR45)</name>
    <name type="common">Clostridium clariflavum</name>
    <dbReference type="NCBI Taxonomy" id="720554"/>
    <lineage>
        <taxon>Bacteria</taxon>
        <taxon>Bacillati</taxon>
        <taxon>Bacillota</taxon>
        <taxon>Clostridia</taxon>
        <taxon>Eubacteriales</taxon>
        <taxon>Oscillospiraceae</taxon>
        <taxon>Acetivibrio</taxon>
    </lineage>
</organism>
<dbReference type="Pfam" id="PF00248">
    <property type="entry name" value="Aldo_ket_red"/>
    <property type="match status" value="1"/>
</dbReference>
<dbReference type="InterPro" id="IPR053135">
    <property type="entry name" value="AKR2_Oxidoreductase"/>
</dbReference>
<evidence type="ECO:0000313" key="5">
    <source>
        <dbReference type="EMBL" id="AEV70298.1"/>
    </source>
</evidence>
<proteinExistence type="predicted"/>
<gene>
    <name evidence="5" type="ordered locus">Clocl_3849</name>
</gene>
<dbReference type="RefSeq" id="WP_014256801.1">
    <property type="nucleotide sequence ID" value="NC_016627.1"/>
</dbReference>
<reference evidence="6" key="1">
    <citation type="submission" date="2011-12" db="EMBL/GenBank/DDBJ databases">
        <title>Complete sequence of Clostridium clariflavum DSM 19732.</title>
        <authorList>
            <consortium name="US DOE Joint Genome Institute"/>
            <person name="Lucas S."/>
            <person name="Han J."/>
            <person name="Lapidus A."/>
            <person name="Cheng J.-F."/>
            <person name="Goodwin L."/>
            <person name="Pitluck S."/>
            <person name="Peters L."/>
            <person name="Teshima H."/>
            <person name="Detter J.C."/>
            <person name="Han C."/>
            <person name="Tapia R."/>
            <person name="Land M."/>
            <person name="Hauser L."/>
            <person name="Kyrpides N."/>
            <person name="Ivanova N."/>
            <person name="Pagani I."/>
            <person name="Kitzmiller T."/>
            <person name="Lynd L."/>
            <person name="Izquierdo J."/>
            <person name="Woyke T."/>
        </authorList>
    </citation>
    <scope>NUCLEOTIDE SEQUENCE [LARGE SCALE GENOMIC DNA]</scope>
    <source>
        <strain evidence="6">DSM 19732 / NBRC 101661 / EBR45</strain>
    </source>
</reference>
<accession>G8M1R9</accession>
<dbReference type="InterPro" id="IPR023210">
    <property type="entry name" value="NADP_OxRdtase_dom"/>
</dbReference>
<dbReference type="Gene3D" id="3.20.20.100">
    <property type="entry name" value="NADP-dependent oxidoreductase domain"/>
    <property type="match status" value="1"/>
</dbReference>
<dbReference type="SUPFAM" id="SSF51430">
    <property type="entry name" value="NAD(P)-linked oxidoreductase"/>
    <property type="match status" value="1"/>
</dbReference>
<dbReference type="SUPFAM" id="SSF46548">
    <property type="entry name" value="alpha-helical ferredoxin"/>
    <property type="match status" value="1"/>
</dbReference>
<keyword evidence="6" id="KW-1185">Reference proteome</keyword>
<dbReference type="PROSITE" id="PS51379">
    <property type="entry name" value="4FE4S_FER_2"/>
    <property type="match status" value="1"/>
</dbReference>
<evidence type="ECO:0000313" key="6">
    <source>
        <dbReference type="Proteomes" id="UP000005435"/>
    </source>
</evidence>
<dbReference type="Gene3D" id="1.10.1060.10">
    <property type="entry name" value="Alpha-helical ferredoxin"/>
    <property type="match status" value="1"/>
</dbReference>
<dbReference type="InterPro" id="IPR009051">
    <property type="entry name" value="Helical_ferredxn"/>
</dbReference>
<dbReference type="HOGENOM" id="CLU_023205_3_2_9"/>